<dbReference type="Gene3D" id="3.30.70.20">
    <property type="match status" value="1"/>
</dbReference>
<organism evidence="2 3">
    <name type="scientific">Candidatus Iainarchaeum sp</name>
    <dbReference type="NCBI Taxonomy" id="3101447"/>
    <lineage>
        <taxon>Archaea</taxon>
        <taxon>Candidatus Iainarchaeota</taxon>
        <taxon>Candidatus Iainarchaeia</taxon>
        <taxon>Candidatus Iainarchaeales</taxon>
        <taxon>Candidatus Iainarchaeaceae</taxon>
        <taxon>Candidatus Iainarchaeum</taxon>
    </lineage>
</organism>
<dbReference type="Pfam" id="PF13459">
    <property type="entry name" value="Fer4_15"/>
    <property type="match status" value="1"/>
</dbReference>
<protein>
    <submittedName>
        <fullName evidence="2">Ferredoxin</fullName>
    </submittedName>
</protein>
<dbReference type="SUPFAM" id="SSF54862">
    <property type="entry name" value="4Fe-4S ferredoxins"/>
    <property type="match status" value="1"/>
</dbReference>
<dbReference type="Proteomes" id="UP000722459">
    <property type="component" value="Unassembled WGS sequence"/>
</dbReference>
<comment type="caution">
    <text evidence="2">The sequence shown here is derived from an EMBL/GenBank/DDBJ whole genome shotgun (WGS) entry which is preliminary data.</text>
</comment>
<dbReference type="PROSITE" id="PS51379">
    <property type="entry name" value="4FE4S_FER_2"/>
    <property type="match status" value="1"/>
</dbReference>
<proteinExistence type="predicted"/>
<dbReference type="EMBL" id="JABJNZ010000054">
    <property type="protein sequence ID" value="MBT4870715.1"/>
    <property type="molecule type" value="Genomic_DNA"/>
</dbReference>
<feature type="domain" description="4Fe-4S ferredoxin-type" evidence="1">
    <location>
        <begin position="3"/>
        <end position="31"/>
    </location>
</feature>
<name>A0A8T5GFG1_9ARCH</name>
<accession>A0A8T5GFG1</accession>
<evidence type="ECO:0000313" key="3">
    <source>
        <dbReference type="Proteomes" id="UP000722459"/>
    </source>
</evidence>
<reference evidence="2" key="1">
    <citation type="journal article" date="2021" name="ISME J.">
        <title>Mercury methylation by metabolically versatile and cosmopolitan marine bacteria.</title>
        <authorList>
            <person name="Lin H."/>
            <person name="Ascher D.B."/>
            <person name="Myung Y."/>
            <person name="Lamborg C.H."/>
            <person name="Hallam S.J."/>
            <person name="Gionfriddo C.M."/>
            <person name="Holt K.E."/>
            <person name="Moreau J.W."/>
        </authorList>
    </citation>
    <scope>NUCLEOTIDE SEQUENCE</scope>
    <source>
        <strain evidence="2">SI075_bin30</strain>
    </source>
</reference>
<sequence>MTVTIIQNHNDCIGCGACAAIAPNDWKLDGDKAILVDGDCNGEKVCSKTADDVGANQDAANACPVKCIIIEEA</sequence>
<evidence type="ECO:0000313" key="2">
    <source>
        <dbReference type="EMBL" id="MBT4870715.1"/>
    </source>
</evidence>
<dbReference type="InterPro" id="IPR017896">
    <property type="entry name" value="4Fe4S_Fe-S-bd"/>
</dbReference>
<dbReference type="AlphaFoldDB" id="A0A8T5GFG1"/>
<evidence type="ECO:0000259" key="1">
    <source>
        <dbReference type="PROSITE" id="PS51379"/>
    </source>
</evidence>
<gene>
    <name evidence="2" type="ORF">HON47_04020</name>
</gene>